<dbReference type="PIRSF" id="PIRSF018505">
    <property type="entry name" value="Prpndl_dhdrts_sm"/>
    <property type="match status" value="1"/>
</dbReference>
<accession>A0A2T0BPC0</accession>
<dbReference type="EC" id="4.2.1.28" evidence="1"/>
<evidence type="ECO:0000313" key="1">
    <source>
        <dbReference type="EMBL" id="PRR85731.1"/>
    </source>
</evidence>
<dbReference type="AlphaFoldDB" id="A0A2T0BPC0"/>
<name>A0A2T0BPC0_9CLOT</name>
<keyword evidence="2" id="KW-1185">Reference proteome</keyword>
<dbReference type="EMBL" id="PVXP01000012">
    <property type="protein sequence ID" value="PRR85731.1"/>
    <property type="molecule type" value="Genomic_DNA"/>
</dbReference>
<sequence length="172" mass="19178">MANNDLIEQIVNEVLKNVGSTGAGNKTAQACSVQENNLNAENAYPLSKKRPDLIKTSTGKTINDIKIEDVLNGKITPDDIKITPEVLLYQAQIAESVGRKQFAQNLRRAAELTKVPDARVLEIYGALRPHRSTKQELLDIAKELEDDYNAKINASLIREAAEVYEKRNMFRA</sequence>
<dbReference type="SUPFAM" id="SSF47148">
    <property type="entry name" value="Diol dehydratase, gamma subunit"/>
    <property type="match status" value="1"/>
</dbReference>
<dbReference type="RefSeq" id="WP_106008683.1">
    <property type="nucleotide sequence ID" value="NZ_JALCPJ010000014.1"/>
</dbReference>
<dbReference type="InterPro" id="IPR036091">
    <property type="entry name" value="Prodiol/glycerol_DeHase__sf_su"/>
</dbReference>
<dbReference type="GO" id="GO:0050215">
    <property type="term" value="F:propanediol dehydratase activity"/>
    <property type="evidence" value="ECO:0007669"/>
    <property type="project" value="UniProtKB-EC"/>
</dbReference>
<dbReference type="Proteomes" id="UP000237798">
    <property type="component" value="Unassembled WGS sequence"/>
</dbReference>
<dbReference type="NCBIfam" id="NF011972">
    <property type="entry name" value="PRK15443.1-3"/>
    <property type="match status" value="1"/>
</dbReference>
<reference evidence="1 2" key="1">
    <citation type="submission" date="2018-03" db="EMBL/GenBank/DDBJ databases">
        <title>Genome sequence of Clostridium luticellarii DSM 29923.</title>
        <authorList>
            <person name="Poehlein A."/>
            <person name="Daniel R."/>
        </authorList>
    </citation>
    <scope>NUCLEOTIDE SEQUENCE [LARGE SCALE GENOMIC DNA]</scope>
    <source>
        <strain evidence="1 2">DSM 29923</strain>
    </source>
</reference>
<dbReference type="OrthoDB" id="3732589at2"/>
<organism evidence="1 2">
    <name type="scientific">Clostridium luticellarii</name>
    <dbReference type="NCBI Taxonomy" id="1691940"/>
    <lineage>
        <taxon>Bacteria</taxon>
        <taxon>Bacillati</taxon>
        <taxon>Bacillota</taxon>
        <taxon>Clostridia</taxon>
        <taxon>Eubacteriales</taxon>
        <taxon>Clostridiaceae</taxon>
        <taxon>Clostridium</taxon>
    </lineage>
</organism>
<protein>
    <submittedName>
        <fullName evidence="1">Propanediol dehydratase small subunit</fullName>
        <ecNumber evidence="1">4.2.1.28</ecNumber>
    </submittedName>
</protein>
<evidence type="ECO:0000313" key="2">
    <source>
        <dbReference type="Proteomes" id="UP000237798"/>
    </source>
</evidence>
<dbReference type="Pfam" id="PF02287">
    <property type="entry name" value="Dehydratase_SU"/>
    <property type="match status" value="1"/>
</dbReference>
<proteinExistence type="predicted"/>
<comment type="caution">
    <text evidence="1">The sequence shown here is derived from an EMBL/GenBank/DDBJ whole genome shotgun (WGS) entry which is preliminary data.</text>
</comment>
<keyword evidence="1" id="KW-0456">Lyase</keyword>
<dbReference type="Gene3D" id="1.10.1510.20">
    <property type="entry name" value="Propanediol/glycerol dehydratase, small subunit"/>
    <property type="match status" value="1"/>
</dbReference>
<gene>
    <name evidence="1" type="primary">pduE</name>
    <name evidence="1" type="ORF">CLLU_12200</name>
</gene>
<dbReference type="InterPro" id="IPR003207">
    <property type="entry name" value="Ppandiol/glycerol_DeHydtase_su"/>
</dbReference>